<dbReference type="PANTHER" id="PTHR32060:SF30">
    <property type="entry name" value="CARBOXY-TERMINAL PROCESSING PROTEASE CTPA"/>
    <property type="match status" value="1"/>
</dbReference>
<dbReference type="Gene3D" id="3.90.226.10">
    <property type="entry name" value="2-enoyl-CoA Hydratase, Chain A, domain 1"/>
    <property type="match status" value="1"/>
</dbReference>
<dbReference type="GO" id="GO:0030288">
    <property type="term" value="C:outer membrane-bounded periplasmic space"/>
    <property type="evidence" value="ECO:0007669"/>
    <property type="project" value="TreeGrafter"/>
</dbReference>
<dbReference type="AlphaFoldDB" id="A0A1G6Y9Y2"/>
<dbReference type="Pfam" id="PF03572">
    <property type="entry name" value="Peptidase_S41"/>
    <property type="match status" value="1"/>
</dbReference>
<dbReference type="SUPFAM" id="SSF52096">
    <property type="entry name" value="ClpP/crotonase"/>
    <property type="match status" value="1"/>
</dbReference>
<keyword evidence="3" id="KW-1185">Reference proteome</keyword>
<dbReference type="PANTHER" id="PTHR32060">
    <property type="entry name" value="TAIL-SPECIFIC PROTEASE"/>
    <property type="match status" value="1"/>
</dbReference>
<dbReference type="PROSITE" id="PS51257">
    <property type="entry name" value="PROKAR_LIPOPROTEIN"/>
    <property type="match status" value="1"/>
</dbReference>
<evidence type="ECO:0000259" key="1">
    <source>
        <dbReference type="SMART" id="SM00245"/>
    </source>
</evidence>
<dbReference type="STRING" id="641691.SAMN05421636_102170"/>
<feature type="domain" description="Tail specific protease" evidence="1">
    <location>
        <begin position="89"/>
        <end position="306"/>
    </location>
</feature>
<dbReference type="CDD" id="cd06567">
    <property type="entry name" value="Peptidase_S41"/>
    <property type="match status" value="1"/>
</dbReference>
<dbReference type="OrthoDB" id="7314861at2"/>
<dbReference type="GO" id="GO:0008236">
    <property type="term" value="F:serine-type peptidase activity"/>
    <property type="evidence" value="ECO:0007669"/>
    <property type="project" value="InterPro"/>
</dbReference>
<organism evidence="2 3">
    <name type="scientific">Pricia antarctica</name>
    <dbReference type="NCBI Taxonomy" id="641691"/>
    <lineage>
        <taxon>Bacteria</taxon>
        <taxon>Pseudomonadati</taxon>
        <taxon>Bacteroidota</taxon>
        <taxon>Flavobacteriia</taxon>
        <taxon>Flavobacteriales</taxon>
        <taxon>Flavobacteriaceae</taxon>
        <taxon>Pricia</taxon>
    </lineage>
</organism>
<dbReference type="GO" id="GO:0004175">
    <property type="term" value="F:endopeptidase activity"/>
    <property type="evidence" value="ECO:0007669"/>
    <property type="project" value="TreeGrafter"/>
</dbReference>
<dbReference type="InterPro" id="IPR005151">
    <property type="entry name" value="Tail-specific_protease"/>
</dbReference>
<evidence type="ECO:0000313" key="2">
    <source>
        <dbReference type="EMBL" id="SDD87112.1"/>
    </source>
</evidence>
<sequence>MKHVYTFFILMVIISCSHSQKTTVTPKDYLDEVFTIVEENSIKRDSVDFDDIKSKAYEKINSMDSIENCYPIVNSILKDIGDNHSFFMSKEEVAKWQSTSKTADVNEIITFNGKLLNQDIGYIHMKGFGSGDSISIQQYADSLQNQIKSIDNKNLKGWIIDLRENTGGNCWPMLAGLGPLLGNGICGYFIDNKQKKFSWFYNYGESGIDSTTITKISGQHYELLNNSNPIAILTGKRTASSGEVVVAAFHKKNNTRSFGESTRGLSTGNANYTLSDGSMILLTSSIYADRQGNIFGKEIEPDEIIKNSYSSNGKFYDKVIQRAVKWIYE</sequence>
<dbReference type="EMBL" id="FNAO01000002">
    <property type="protein sequence ID" value="SDD87112.1"/>
    <property type="molecule type" value="Genomic_DNA"/>
</dbReference>
<dbReference type="GO" id="GO:0007165">
    <property type="term" value="P:signal transduction"/>
    <property type="evidence" value="ECO:0007669"/>
    <property type="project" value="TreeGrafter"/>
</dbReference>
<protein>
    <submittedName>
        <fullName evidence="2">Peptidase family S41</fullName>
    </submittedName>
</protein>
<proteinExistence type="predicted"/>
<accession>A0A1G6Y9Y2</accession>
<dbReference type="Proteomes" id="UP000199109">
    <property type="component" value="Unassembled WGS sequence"/>
</dbReference>
<evidence type="ECO:0000313" key="3">
    <source>
        <dbReference type="Proteomes" id="UP000199109"/>
    </source>
</evidence>
<dbReference type="GO" id="GO:0006508">
    <property type="term" value="P:proteolysis"/>
    <property type="evidence" value="ECO:0007669"/>
    <property type="project" value="InterPro"/>
</dbReference>
<dbReference type="InterPro" id="IPR029045">
    <property type="entry name" value="ClpP/crotonase-like_dom_sf"/>
</dbReference>
<name>A0A1G6Y9Y2_9FLAO</name>
<dbReference type="SMART" id="SM00245">
    <property type="entry name" value="TSPc"/>
    <property type="match status" value="1"/>
</dbReference>
<reference evidence="2 3" key="1">
    <citation type="submission" date="2016-10" db="EMBL/GenBank/DDBJ databases">
        <authorList>
            <person name="de Groot N.N."/>
        </authorList>
    </citation>
    <scope>NUCLEOTIDE SEQUENCE [LARGE SCALE GENOMIC DNA]</scope>
    <source>
        <strain evidence="2 3">DSM 23421</strain>
    </source>
</reference>
<gene>
    <name evidence="2" type="ORF">SAMN05421636_102170</name>
</gene>